<protein>
    <submittedName>
        <fullName evidence="2">Prepilin-type N-terminal cleavage/methylation domain-containing protein</fullName>
    </submittedName>
</protein>
<dbReference type="EMBL" id="CP136600">
    <property type="protein sequence ID" value="WOH39164.1"/>
    <property type="molecule type" value="Genomic_DNA"/>
</dbReference>
<keyword evidence="1" id="KW-0472">Membrane</keyword>
<feature type="transmembrane region" description="Helical" evidence="1">
    <location>
        <begin position="12"/>
        <end position="31"/>
    </location>
</feature>
<evidence type="ECO:0000256" key="1">
    <source>
        <dbReference type="SAM" id="Phobius"/>
    </source>
</evidence>
<accession>A0ABZ0GT85</accession>
<evidence type="ECO:0000313" key="3">
    <source>
        <dbReference type="Proteomes" id="UP001301442"/>
    </source>
</evidence>
<dbReference type="RefSeq" id="WP_348397931.1">
    <property type="nucleotide sequence ID" value="NZ_CP136600.1"/>
</dbReference>
<dbReference type="NCBIfam" id="TIGR02532">
    <property type="entry name" value="IV_pilin_GFxxxE"/>
    <property type="match status" value="1"/>
</dbReference>
<sequence length="693" mass="74975">MNNKNLKGFGLIEVLVALAIMAVGLLAVASLQSSLVNDSNANKLKAEAMALAQERIEQLRNYTDDGLTESDFNTIFAVGTDKNATKIAGSNARFLRAETIAEIDDRKSITVNVSWTDAQGAAQIVSLDTQLSWISPSLSGDIETIKESENYVRSATGRAKLGEGQVTDEEFNKDNNLISYSNGDTTGLLDRSDGDLRLTSGNDVVLTLEDACEIVDNERTGTPCTGFAEISGRIYVDQNNTNFDIKDIFVIASDAAYCQRYYLDSNNAAVAVTNDTSHTLFTDPNKAFEYYEYTCYLGGGWHGNVGLLQSQSNENQTAILDGCMGDPYATDPNLTPKVAVRRVYRGMAFNGDSNGKPTVNSDGFPIYYSIGINDALILPAEGDPGHDFFITAVSNSNEQDCITAMRVPDADIDGATGARFEGMPTDFFCLNQDSNYMDHTKIDTFGYKYDDYCPYDPSDPPLKIYELSGDIAVTGTDLLEDDLLAGIFVNTSDRAGNCSVAYKSVADKTHTLNFSCNVFDWGEGWEGAINLSSIIADFECLDYQQSFPAGREIFADQVINNFTCRVGAEVDPPVVEPVNVLVSGSVLGETGKLATITFTITNGTSVNCDKNIYSCIAAANGTPWSGVLYVNSSHKNNTPCIGIPDALDSAQYSIISASNNGKVTSIQFSDISDELIKLNIAITKNNEACSVYL</sequence>
<keyword evidence="1" id="KW-1133">Transmembrane helix</keyword>
<evidence type="ECO:0000313" key="2">
    <source>
        <dbReference type="EMBL" id="WOH39164.1"/>
    </source>
</evidence>
<name>A0ABZ0GT85_9GAMM</name>
<keyword evidence="3" id="KW-1185">Reference proteome</keyword>
<keyword evidence="1" id="KW-0812">Transmembrane</keyword>
<proteinExistence type="predicted"/>
<organism evidence="2 3">
    <name type="scientific">Thalassotalea fonticola</name>
    <dbReference type="NCBI Taxonomy" id="3065649"/>
    <lineage>
        <taxon>Bacteria</taxon>
        <taxon>Pseudomonadati</taxon>
        <taxon>Pseudomonadota</taxon>
        <taxon>Gammaproteobacteria</taxon>
        <taxon>Alteromonadales</taxon>
        <taxon>Colwelliaceae</taxon>
        <taxon>Thalassotalea</taxon>
    </lineage>
</organism>
<reference evidence="2 3" key="1">
    <citation type="submission" date="2023-09" db="EMBL/GenBank/DDBJ databases">
        <authorList>
            <person name="Qi X."/>
        </authorList>
    </citation>
    <scope>NUCLEOTIDE SEQUENCE [LARGE SCALE GENOMIC DNA]</scope>
    <source>
        <strain evidence="2 3">S1-1</strain>
    </source>
</reference>
<dbReference type="Pfam" id="PF07963">
    <property type="entry name" value="N_methyl"/>
    <property type="match status" value="1"/>
</dbReference>
<gene>
    <name evidence="2" type="ORF">RI844_08060</name>
</gene>
<dbReference type="InterPro" id="IPR012902">
    <property type="entry name" value="N_methyl_site"/>
</dbReference>
<dbReference type="Proteomes" id="UP001301442">
    <property type="component" value="Chromosome"/>
</dbReference>